<comment type="subcellular location">
    <subcellularLocation>
        <location evidence="1">Membrane</location>
        <topology evidence="1">Multi-pass membrane protein</topology>
    </subcellularLocation>
</comment>
<feature type="region of interest" description="Disordered" evidence="10">
    <location>
        <begin position="192"/>
        <end position="212"/>
    </location>
</feature>
<keyword evidence="5" id="KW-0460">Magnesium</keyword>
<accession>A0A1Y2HBJ3</accession>
<sequence length="237" mass="26094">MRPRHRRPSLTTTDQLPQIGAELPFEFVVLETILQNVLATLDDELRELARPVDALVHALVRDGGGAGGDPARQRDLLADINIRDVLREVLENEEDLEEMSTERFITLTLDSQRNALLILEIKFAMFGVACTSGALLASLFGMNLMSGLEDGIWRMKAVTRRTQLPDALLPAFGASARPLVEVAAVGAPTPRVGTMPGSGQAHAQGQGHGQQQQDLHQRLITGLFKSFERPRFEFGHR</sequence>
<dbReference type="GO" id="GO:0005743">
    <property type="term" value="C:mitochondrial inner membrane"/>
    <property type="evidence" value="ECO:0007669"/>
    <property type="project" value="TreeGrafter"/>
</dbReference>
<comment type="similarity">
    <text evidence="2">Belongs to the CorA metal ion transporter (MIT) (TC 1.A.35) family.</text>
</comment>
<reference evidence="12 13" key="1">
    <citation type="submission" date="2016-07" db="EMBL/GenBank/DDBJ databases">
        <title>Pervasive Adenine N6-methylation of Active Genes in Fungi.</title>
        <authorList>
            <consortium name="DOE Joint Genome Institute"/>
            <person name="Mondo S.J."/>
            <person name="Dannebaum R.O."/>
            <person name="Kuo R.C."/>
            <person name="Labutti K."/>
            <person name="Haridas S."/>
            <person name="Kuo A."/>
            <person name="Salamov A."/>
            <person name="Ahrendt S.R."/>
            <person name="Lipzen A."/>
            <person name="Sullivan W."/>
            <person name="Andreopoulos W.B."/>
            <person name="Clum A."/>
            <person name="Lindquist E."/>
            <person name="Daum C."/>
            <person name="Ramamoorthy G.K."/>
            <person name="Gryganskyi A."/>
            <person name="Culley D."/>
            <person name="Magnuson J.K."/>
            <person name="James T.Y."/>
            <person name="O'Malley M.A."/>
            <person name="Stajich J.E."/>
            <person name="Spatafora J.W."/>
            <person name="Visel A."/>
            <person name="Grigoriev I.V."/>
        </authorList>
    </citation>
    <scope>NUCLEOTIDE SEQUENCE [LARGE SCALE GENOMIC DNA]</scope>
    <source>
        <strain evidence="12 13">PL171</strain>
    </source>
</reference>
<evidence type="ECO:0000256" key="10">
    <source>
        <dbReference type="SAM" id="MobiDB-lite"/>
    </source>
</evidence>
<feature type="compositionally biased region" description="Low complexity" evidence="10">
    <location>
        <begin position="199"/>
        <end position="212"/>
    </location>
</feature>
<name>A0A1Y2HBJ3_9FUNG</name>
<dbReference type="Gene3D" id="1.20.58.340">
    <property type="entry name" value="Magnesium transport protein CorA, transmembrane region"/>
    <property type="match status" value="1"/>
</dbReference>
<dbReference type="OrthoDB" id="10251508at2759"/>
<evidence type="ECO:0000256" key="4">
    <source>
        <dbReference type="ARBA" id="ARBA00022692"/>
    </source>
</evidence>
<evidence type="ECO:0000256" key="2">
    <source>
        <dbReference type="ARBA" id="ARBA00009765"/>
    </source>
</evidence>
<evidence type="ECO:0000256" key="6">
    <source>
        <dbReference type="ARBA" id="ARBA00022946"/>
    </source>
</evidence>
<dbReference type="GO" id="GO:0045016">
    <property type="term" value="P:mitochondrial magnesium ion transmembrane transport"/>
    <property type="evidence" value="ECO:0007669"/>
    <property type="project" value="TreeGrafter"/>
</dbReference>
<keyword evidence="3" id="KW-0813">Transport</keyword>
<proteinExistence type="inferred from homology"/>
<keyword evidence="6" id="KW-0809">Transit peptide</keyword>
<gene>
    <name evidence="12" type="ORF">BCR44DRAFT_1441130</name>
</gene>
<keyword evidence="13" id="KW-1185">Reference proteome</keyword>
<dbReference type="PANTHER" id="PTHR13890:SF0">
    <property type="entry name" value="MAGNESIUM TRANSPORTER MRS2 HOMOLOG, MITOCHONDRIAL"/>
    <property type="match status" value="1"/>
</dbReference>
<dbReference type="GO" id="GO:0015095">
    <property type="term" value="F:magnesium ion transmembrane transporter activity"/>
    <property type="evidence" value="ECO:0007669"/>
    <property type="project" value="TreeGrafter"/>
</dbReference>
<protein>
    <recommendedName>
        <fullName evidence="14">Magnesium transporter</fullName>
    </recommendedName>
</protein>
<dbReference type="Proteomes" id="UP000193411">
    <property type="component" value="Unassembled WGS sequence"/>
</dbReference>
<feature type="transmembrane region" description="Helical" evidence="11">
    <location>
        <begin position="123"/>
        <end position="145"/>
    </location>
</feature>
<evidence type="ECO:0000256" key="3">
    <source>
        <dbReference type="ARBA" id="ARBA00022448"/>
    </source>
</evidence>
<keyword evidence="8" id="KW-0406">Ion transport</keyword>
<dbReference type="InterPro" id="IPR039204">
    <property type="entry name" value="MRS2-like"/>
</dbReference>
<keyword evidence="4 11" id="KW-0812">Transmembrane</keyword>
<evidence type="ECO:0000313" key="13">
    <source>
        <dbReference type="Proteomes" id="UP000193411"/>
    </source>
</evidence>
<organism evidence="12 13">
    <name type="scientific">Catenaria anguillulae PL171</name>
    <dbReference type="NCBI Taxonomy" id="765915"/>
    <lineage>
        <taxon>Eukaryota</taxon>
        <taxon>Fungi</taxon>
        <taxon>Fungi incertae sedis</taxon>
        <taxon>Blastocladiomycota</taxon>
        <taxon>Blastocladiomycetes</taxon>
        <taxon>Blastocladiales</taxon>
        <taxon>Catenariaceae</taxon>
        <taxon>Catenaria</taxon>
    </lineage>
</organism>
<evidence type="ECO:0000256" key="8">
    <source>
        <dbReference type="ARBA" id="ARBA00023065"/>
    </source>
</evidence>
<evidence type="ECO:0000256" key="9">
    <source>
        <dbReference type="ARBA" id="ARBA00023136"/>
    </source>
</evidence>
<dbReference type="PANTHER" id="PTHR13890">
    <property type="entry name" value="RNA SPLICING PROTEIN MRS2, MITOCHONDRIAL"/>
    <property type="match status" value="1"/>
</dbReference>
<evidence type="ECO:0000256" key="5">
    <source>
        <dbReference type="ARBA" id="ARBA00022842"/>
    </source>
</evidence>
<evidence type="ECO:0000256" key="1">
    <source>
        <dbReference type="ARBA" id="ARBA00004141"/>
    </source>
</evidence>
<evidence type="ECO:0000256" key="7">
    <source>
        <dbReference type="ARBA" id="ARBA00022989"/>
    </source>
</evidence>
<keyword evidence="7 11" id="KW-1133">Transmembrane helix</keyword>
<dbReference type="AlphaFoldDB" id="A0A1Y2HBJ3"/>
<comment type="caution">
    <text evidence="12">The sequence shown here is derived from an EMBL/GenBank/DDBJ whole genome shotgun (WGS) entry which is preliminary data.</text>
</comment>
<evidence type="ECO:0008006" key="14">
    <source>
        <dbReference type="Google" id="ProtNLM"/>
    </source>
</evidence>
<evidence type="ECO:0000313" key="12">
    <source>
        <dbReference type="EMBL" id="ORZ31967.1"/>
    </source>
</evidence>
<evidence type="ECO:0000256" key="11">
    <source>
        <dbReference type="SAM" id="Phobius"/>
    </source>
</evidence>
<keyword evidence="9 11" id="KW-0472">Membrane</keyword>
<dbReference type="EMBL" id="MCFL01000052">
    <property type="protein sequence ID" value="ORZ31967.1"/>
    <property type="molecule type" value="Genomic_DNA"/>
</dbReference>